<keyword evidence="5 11" id="KW-1133">Transmembrane helix</keyword>
<dbReference type="EMBL" id="KZ308355">
    <property type="protein sequence ID" value="KAG8227993.1"/>
    <property type="molecule type" value="Genomic_DNA"/>
</dbReference>
<evidence type="ECO:0000256" key="2">
    <source>
        <dbReference type="ARBA" id="ARBA00010663"/>
    </source>
</evidence>
<comment type="similarity">
    <text evidence="2">Belongs to the G-protein coupled receptor 1 family.</text>
</comment>
<dbReference type="SUPFAM" id="SSF81321">
    <property type="entry name" value="Family A G protein-coupled receptor-like"/>
    <property type="match status" value="1"/>
</dbReference>
<evidence type="ECO:0000256" key="6">
    <source>
        <dbReference type="ARBA" id="ARBA00023040"/>
    </source>
</evidence>
<feature type="compositionally biased region" description="Basic and acidic residues" evidence="10">
    <location>
        <begin position="226"/>
        <end position="244"/>
    </location>
</feature>
<feature type="compositionally biased region" description="Basic and acidic residues" evidence="10">
    <location>
        <begin position="107"/>
        <end position="120"/>
    </location>
</feature>
<dbReference type="InterPro" id="IPR017452">
    <property type="entry name" value="GPCR_Rhodpsn_7TM"/>
</dbReference>
<evidence type="ECO:0000256" key="1">
    <source>
        <dbReference type="ARBA" id="ARBA00004651"/>
    </source>
</evidence>
<evidence type="ECO:0000259" key="12">
    <source>
        <dbReference type="PROSITE" id="PS50262"/>
    </source>
</evidence>
<comment type="caution">
    <text evidence="13">The sequence shown here is derived from an EMBL/GenBank/DDBJ whole genome shotgun (WGS) entry which is preliminary data.</text>
</comment>
<dbReference type="GO" id="GO:0005886">
    <property type="term" value="C:plasma membrane"/>
    <property type="evidence" value="ECO:0007669"/>
    <property type="project" value="UniProtKB-SubCell"/>
</dbReference>
<dbReference type="Proteomes" id="UP000792457">
    <property type="component" value="Unassembled WGS sequence"/>
</dbReference>
<sequence>MYLDIHIYFAIKIGNGDVILLGNVFVIAAILLERHLQSVANYLIVSLAVADLMVACLVMPLGAVYAISQGWILGPELCDMWTSSDVLCCTASILHLVAIAVDRLHPHPEQQPNLRDDSRGVDSGAGRLLGSSVRVEGPRLFGPHQPPAAMPRQPGCGLPNIRHLLHFLRPSSRHPRPLLEDLSDCQEANPPSDQQDERSQAPLRAFCPQEGSRRGRGGRGGSRGNLHVDYRVYSRGGGAEEGKRGGGRGPRLGCPRDDGVHHHYVRDGDDGHREPRRGSHGGRASGGAQEVLVQEVGRKGQGRQGEEGEPGGEERTQGGQDAGHHHGGVRRVLVALLHHGASDAVVRLVHHQRTRGHLLPLAGILQFHAQPRHLYHLQPRV</sequence>
<proteinExistence type="inferred from homology"/>
<keyword evidence="8" id="KW-0675">Receptor</keyword>
<dbReference type="GO" id="GO:0004930">
    <property type="term" value="F:G protein-coupled receptor activity"/>
    <property type="evidence" value="ECO:0007669"/>
    <property type="project" value="UniProtKB-KW"/>
</dbReference>
<dbReference type="GO" id="GO:0071880">
    <property type="term" value="P:adenylate cyclase-activating adrenergic receptor signaling pathway"/>
    <property type="evidence" value="ECO:0007669"/>
    <property type="project" value="TreeGrafter"/>
</dbReference>
<dbReference type="OrthoDB" id="10034726at2759"/>
<keyword evidence="7 11" id="KW-0472">Membrane</keyword>
<dbReference type="Pfam" id="PF00001">
    <property type="entry name" value="7tm_1"/>
    <property type="match status" value="1"/>
</dbReference>
<evidence type="ECO:0000313" key="14">
    <source>
        <dbReference type="Proteomes" id="UP000792457"/>
    </source>
</evidence>
<gene>
    <name evidence="13" type="ORF">J437_LFUL007966</name>
</gene>
<keyword evidence="3" id="KW-1003">Cell membrane</keyword>
<feature type="domain" description="G-protein coupled receptors family 1 profile" evidence="12">
    <location>
        <begin position="22"/>
        <end position="104"/>
    </location>
</feature>
<dbReference type="Gene3D" id="1.20.1070.10">
    <property type="entry name" value="Rhodopsin 7-helix transmembrane proteins"/>
    <property type="match status" value="1"/>
</dbReference>
<keyword evidence="14" id="KW-1185">Reference proteome</keyword>
<dbReference type="PANTHER" id="PTHR24248">
    <property type="entry name" value="ADRENERGIC RECEPTOR-RELATED G-PROTEIN COUPLED RECEPTOR"/>
    <property type="match status" value="1"/>
</dbReference>
<dbReference type="PROSITE" id="PS50262">
    <property type="entry name" value="G_PROTEIN_RECEP_F1_2"/>
    <property type="match status" value="1"/>
</dbReference>
<keyword evidence="9" id="KW-0807">Transducer</keyword>
<dbReference type="PANTHER" id="PTHR24248:SF200">
    <property type="entry name" value="5-HYDROXYTRYPTAMINE RECEPTOR 1B-LIKE ISOFORM X1"/>
    <property type="match status" value="1"/>
</dbReference>
<evidence type="ECO:0000256" key="10">
    <source>
        <dbReference type="SAM" id="MobiDB-lite"/>
    </source>
</evidence>
<name>A0A8K0K4X8_LADFU</name>
<reference evidence="13" key="1">
    <citation type="submission" date="2013-04" db="EMBL/GenBank/DDBJ databases">
        <authorList>
            <person name="Qu J."/>
            <person name="Murali S.C."/>
            <person name="Bandaranaike D."/>
            <person name="Bellair M."/>
            <person name="Blankenburg K."/>
            <person name="Chao H."/>
            <person name="Dinh H."/>
            <person name="Doddapaneni H."/>
            <person name="Downs B."/>
            <person name="Dugan-Rocha S."/>
            <person name="Elkadiri S."/>
            <person name="Gnanaolivu R.D."/>
            <person name="Hernandez B."/>
            <person name="Javaid M."/>
            <person name="Jayaseelan J.C."/>
            <person name="Lee S."/>
            <person name="Li M."/>
            <person name="Ming W."/>
            <person name="Munidasa M."/>
            <person name="Muniz J."/>
            <person name="Nguyen L."/>
            <person name="Ongeri F."/>
            <person name="Osuji N."/>
            <person name="Pu L.-L."/>
            <person name="Puazo M."/>
            <person name="Qu C."/>
            <person name="Quiroz J."/>
            <person name="Raj R."/>
            <person name="Weissenberger G."/>
            <person name="Xin Y."/>
            <person name="Zou X."/>
            <person name="Han Y."/>
            <person name="Richards S."/>
            <person name="Worley K."/>
            <person name="Muzny D."/>
            <person name="Gibbs R."/>
        </authorList>
    </citation>
    <scope>NUCLEOTIDE SEQUENCE</scope>
    <source>
        <strain evidence="13">Sampled in the wild</strain>
    </source>
</reference>
<keyword evidence="6" id="KW-0297">G-protein coupled receptor</keyword>
<evidence type="ECO:0000256" key="4">
    <source>
        <dbReference type="ARBA" id="ARBA00022692"/>
    </source>
</evidence>
<comment type="subcellular location">
    <subcellularLocation>
        <location evidence="1">Cell membrane</location>
        <topology evidence="1">Multi-pass membrane protein</topology>
    </subcellularLocation>
</comment>
<feature type="compositionally biased region" description="Basic and acidic residues" evidence="10">
    <location>
        <begin position="254"/>
        <end position="277"/>
    </location>
</feature>
<feature type="transmembrane region" description="Helical" evidence="11">
    <location>
        <begin position="6"/>
        <end position="32"/>
    </location>
</feature>
<evidence type="ECO:0000256" key="7">
    <source>
        <dbReference type="ARBA" id="ARBA00023136"/>
    </source>
</evidence>
<evidence type="ECO:0000256" key="8">
    <source>
        <dbReference type="ARBA" id="ARBA00023170"/>
    </source>
</evidence>
<evidence type="ECO:0000256" key="5">
    <source>
        <dbReference type="ARBA" id="ARBA00022989"/>
    </source>
</evidence>
<feature type="region of interest" description="Disordered" evidence="10">
    <location>
        <begin position="107"/>
        <end position="128"/>
    </location>
</feature>
<organism evidence="13 14">
    <name type="scientific">Ladona fulva</name>
    <name type="common">Scarce chaser dragonfly</name>
    <name type="synonym">Libellula fulva</name>
    <dbReference type="NCBI Taxonomy" id="123851"/>
    <lineage>
        <taxon>Eukaryota</taxon>
        <taxon>Metazoa</taxon>
        <taxon>Ecdysozoa</taxon>
        <taxon>Arthropoda</taxon>
        <taxon>Hexapoda</taxon>
        <taxon>Insecta</taxon>
        <taxon>Pterygota</taxon>
        <taxon>Palaeoptera</taxon>
        <taxon>Odonata</taxon>
        <taxon>Epiprocta</taxon>
        <taxon>Anisoptera</taxon>
        <taxon>Libelluloidea</taxon>
        <taxon>Libellulidae</taxon>
        <taxon>Ladona</taxon>
    </lineage>
</organism>
<dbReference type="AlphaFoldDB" id="A0A8K0K4X8"/>
<dbReference type="GO" id="GO:0043410">
    <property type="term" value="P:positive regulation of MAPK cascade"/>
    <property type="evidence" value="ECO:0007669"/>
    <property type="project" value="TreeGrafter"/>
</dbReference>
<keyword evidence="4 11" id="KW-0812">Transmembrane</keyword>
<accession>A0A8K0K4X8</accession>
<dbReference type="PRINTS" id="PR00237">
    <property type="entry name" value="GPCRRHODOPSN"/>
</dbReference>
<reference evidence="13" key="2">
    <citation type="submission" date="2017-10" db="EMBL/GenBank/DDBJ databases">
        <title>Ladona fulva Genome sequencing and assembly.</title>
        <authorList>
            <person name="Murali S."/>
            <person name="Richards S."/>
            <person name="Bandaranaike D."/>
            <person name="Bellair M."/>
            <person name="Blankenburg K."/>
            <person name="Chao H."/>
            <person name="Dinh H."/>
            <person name="Doddapaneni H."/>
            <person name="Dugan-Rocha S."/>
            <person name="Elkadiri S."/>
            <person name="Gnanaolivu R."/>
            <person name="Hernandez B."/>
            <person name="Skinner E."/>
            <person name="Javaid M."/>
            <person name="Lee S."/>
            <person name="Li M."/>
            <person name="Ming W."/>
            <person name="Munidasa M."/>
            <person name="Muniz J."/>
            <person name="Nguyen L."/>
            <person name="Hughes D."/>
            <person name="Osuji N."/>
            <person name="Pu L.-L."/>
            <person name="Puazo M."/>
            <person name="Qu C."/>
            <person name="Quiroz J."/>
            <person name="Raj R."/>
            <person name="Weissenberger G."/>
            <person name="Xin Y."/>
            <person name="Zou X."/>
            <person name="Han Y."/>
            <person name="Worley K."/>
            <person name="Muzny D."/>
            <person name="Gibbs R."/>
        </authorList>
    </citation>
    <scope>NUCLEOTIDE SEQUENCE</scope>
    <source>
        <strain evidence="13">Sampled in the wild</strain>
    </source>
</reference>
<evidence type="ECO:0000256" key="11">
    <source>
        <dbReference type="SAM" id="Phobius"/>
    </source>
</evidence>
<feature type="region of interest" description="Disordered" evidence="10">
    <location>
        <begin position="175"/>
        <end position="325"/>
    </location>
</feature>
<feature type="transmembrane region" description="Helical" evidence="11">
    <location>
        <begin position="39"/>
        <end position="68"/>
    </location>
</feature>
<evidence type="ECO:0000256" key="3">
    <source>
        <dbReference type="ARBA" id="ARBA00022475"/>
    </source>
</evidence>
<dbReference type="InterPro" id="IPR000276">
    <property type="entry name" value="GPCR_Rhodpsn"/>
</dbReference>
<evidence type="ECO:0000256" key="9">
    <source>
        <dbReference type="ARBA" id="ARBA00023224"/>
    </source>
</evidence>
<evidence type="ECO:0000313" key="13">
    <source>
        <dbReference type="EMBL" id="KAG8227993.1"/>
    </source>
</evidence>
<protein>
    <recommendedName>
        <fullName evidence="12">G-protein coupled receptors family 1 profile domain-containing protein</fullName>
    </recommendedName>
</protein>